<reference evidence="1" key="1">
    <citation type="submission" date="2020-11" db="EMBL/GenBank/DDBJ databases">
        <title>Genome of Flavobacterium soyangense.</title>
        <authorList>
            <person name="Liu Q."/>
            <person name="Xin Y.-H."/>
        </authorList>
    </citation>
    <scope>NUCLEOTIDE SEQUENCE</scope>
    <source>
        <strain evidence="1">CGMCC 1.13493</strain>
    </source>
</reference>
<protein>
    <submittedName>
        <fullName evidence="1">Phage morphogenesis protein</fullName>
    </submittedName>
</protein>
<name>A0A930U647_9FLAO</name>
<evidence type="ECO:0000313" key="2">
    <source>
        <dbReference type="Proteomes" id="UP000646211"/>
    </source>
</evidence>
<keyword evidence="2" id="KW-1185">Reference proteome</keyword>
<accession>A0A930U647</accession>
<evidence type="ECO:0000313" key="1">
    <source>
        <dbReference type="EMBL" id="MBF2707511.1"/>
    </source>
</evidence>
<dbReference type="AlphaFoldDB" id="A0A930U647"/>
<comment type="caution">
    <text evidence="1">The sequence shown here is derived from an EMBL/GenBank/DDBJ whole genome shotgun (WGS) entry which is preliminary data.</text>
</comment>
<dbReference type="Proteomes" id="UP000646211">
    <property type="component" value="Unassembled WGS sequence"/>
</dbReference>
<gene>
    <name evidence="1" type="ORF">IR213_02725</name>
</gene>
<dbReference type="RefSeq" id="WP_194310779.1">
    <property type="nucleotide sequence ID" value="NZ_JADHEC010000004.1"/>
</dbReference>
<proteinExistence type="predicted"/>
<organism evidence="1 2">
    <name type="scientific">Flavobacterium soyangense</name>
    <dbReference type="NCBI Taxonomy" id="2023265"/>
    <lineage>
        <taxon>Bacteria</taxon>
        <taxon>Pseudomonadati</taxon>
        <taxon>Bacteroidota</taxon>
        <taxon>Flavobacteriia</taxon>
        <taxon>Flavobacteriales</taxon>
        <taxon>Flavobacteriaceae</taxon>
        <taxon>Flavobacterium</taxon>
    </lineage>
</organism>
<sequence>MAGSFNDLQRLLIRASKDIPDKALRVMGVEGKKFIDKNFRDQGFTDTSTKKWDARKTTDSFGNDITRYKTNRVGRAGSLNRYGSRNADRAILVGFNTGGDKLKNSFKYSVSQGSKTVVFRTYKPYAARHNEGLDGMPKRQFIGKSEYLNRQIADKIKRELDKTLR</sequence>
<dbReference type="EMBL" id="JADHEC010000004">
    <property type="protein sequence ID" value="MBF2707511.1"/>
    <property type="molecule type" value="Genomic_DNA"/>
</dbReference>